<name>A0A9Q9CI40_9FIRM</name>
<dbReference type="SUPFAM" id="SSF55729">
    <property type="entry name" value="Acyl-CoA N-acyltransferases (Nat)"/>
    <property type="match status" value="1"/>
</dbReference>
<dbReference type="RefSeq" id="WP_212724430.1">
    <property type="nucleotide sequence ID" value="NZ_CP071250.1"/>
</dbReference>
<reference evidence="2" key="1">
    <citation type="submission" date="2021-03" db="EMBL/GenBank/DDBJ databases">
        <title>Comparative Genomics and Metabolomics in the genus Turicibacter.</title>
        <authorList>
            <person name="Maki J."/>
            <person name="Looft T."/>
        </authorList>
    </citation>
    <scope>NUCLEOTIDE SEQUENCE</scope>
    <source>
        <strain evidence="2">ISU324</strain>
    </source>
</reference>
<accession>A0A9Q9CI40</accession>
<evidence type="ECO:0000313" key="3">
    <source>
        <dbReference type="Proteomes" id="UP001058072"/>
    </source>
</evidence>
<feature type="domain" description="N-acetyltransferase" evidence="1">
    <location>
        <begin position="6"/>
        <end position="158"/>
    </location>
</feature>
<dbReference type="PROSITE" id="PS51186">
    <property type="entry name" value="GNAT"/>
    <property type="match status" value="1"/>
</dbReference>
<sequence length="325" mass="37993">MKTKRLTLRNVEITDAKLLAQWKNDPDLQEMSTGQKEFTTETEQTDITNNHDPYYILVINETNEPIGYIRINWLDEHATCAWLRFGLGSHRGQGYMKEALETLITTLFNQGVHRIESEIYDYNTPSQKLLQSLNFEHEGTRRQAYYQNGTYHDVHLFGRIKRIPSTNLQDYLTYVIPYYPQPESLNCIIKNLNFFDTKTLNLSKLYFLATFSGLLTKLQTDSKFMAQTLSQLVSLNWDPDQIKDGLYSLERQLHSPLTEEEKIVHDLYTLEQIGAPEIARALSLEGTQHQLFDNIRQNKFEFFTTIGKEIGEERLAYTKKFLQQL</sequence>
<dbReference type="EMBL" id="CP071250">
    <property type="protein sequence ID" value="UUF09075.1"/>
    <property type="molecule type" value="Genomic_DNA"/>
</dbReference>
<organism evidence="2 3">
    <name type="scientific">Turicibacter bilis</name>
    <dbReference type="NCBI Taxonomy" id="2735723"/>
    <lineage>
        <taxon>Bacteria</taxon>
        <taxon>Bacillati</taxon>
        <taxon>Bacillota</taxon>
        <taxon>Erysipelotrichia</taxon>
        <taxon>Erysipelotrichales</taxon>
        <taxon>Turicibacteraceae</taxon>
        <taxon>Turicibacter</taxon>
    </lineage>
</organism>
<dbReference type="PANTHER" id="PTHR43792">
    <property type="entry name" value="GNAT FAMILY, PUTATIVE (AFU_ORTHOLOGUE AFUA_3G00765)-RELATED-RELATED"/>
    <property type="match status" value="1"/>
</dbReference>
<proteinExistence type="predicted"/>
<evidence type="ECO:0000313" key="2">
    <source>
        <dbReference type="EMBL" id="UUF09075.1"/>
    </source>
</evidence>
<dbReference type="InterPro" id="IPR051531">
    <property type="entry name" value="N-acetyltransferase"/>
</dbReference>
<dbReference type="InterPro" id="IPR000182">
    <property type="entry name" value="GNAT_dom"/>
</dbReference>
<dbReference type="Gene3D" id="3.40.630.30">
    <property type="match status" value="1"/>
</dbReference>
<evidence type="ECO:0000259" key="1">
    <source>
        <dbReference type="PROSITE" id="PS51186"/>
    </source>
</evidence>
<dbReference type="InterPro" id="IPR016181">
    <property type="entry name" value="Acyl_CoA_acyltransferase"/>
</dbReference>
<dbReference type="Proteomes" id="UP001058072">
    <property type="component" value="Chromosome"/>
</dbReference>
<dbReference type="Pfam" id="PF13302">
    <property type="entry name" value="Acetyltransf_3"/>
    <property type="match status" value="1"/>
</dbReference>
<dbReference type="CDD" id="cd04301">
    <property type="entry name" value="NAT_SF"/>
    <property type="match status" value="1"/>
</dbReference>
<dbReference type="GO" id="GO:0016747">
    <property type="term" value="F:acyltransferase activity, transferring groups other than amino-acyl groups"/>
    <property type="evidence" value="ECO:0007669"/>
    <property type="project" value="InterPro"/>
</dbReference>
<gene>
    <name evidence="2" type="ORF">J0J70_03460</name>
</gene>
<dbReference type="AlphaFoldDB" id="A0A9Q9CI40"/>
<protein>
    <submittedName>
        <fullName evidence="2">GNAT family N-acetyltransferase</fullName>
    </submittedName>
</protein>
<dbReference type="SUPFAM" id="SSF109604">
    <property type="entry name" value="HD-domain/PDEase-like"/>
    <property type="match status" value="1"/>
</dbReference>